<protein>
    <submittedName>
        <fullName evidence="6">Aminotransferase class III-fold pyridoxal phosphate-dependent enzyme</fullName>
    </submittedName>
</protein>
<dbReference type="Gene3D" id="3.40.640.10">
    <property type="entry name" value="Type I PLP-dependent aspartate aminotransferase-like (Major domain)"/>
    <property type="match status" value="1"/>
</dbReference>
<dbReference type="Pfam" id="PF00202">
    <property type="entry name" value="Aminotran_3"/>
    <property type="match status" value="1"/>
</dbReference>
<dbReference type="Gene3D" id="3.90.1150.10">
    <property type="entry name" value="Aspartate Aminotransferase, domain 1"/>
    <property type="match status" value="1"/>
</dbReference>
<evidence type="ECO:0000256" key="1">
    <source>
        <dbReference type="ARBA" id="ARBA00001933"/>
    </source>
</evidence>
<keyword evidence="3" id="KW-0808">Transferase</keyword>
<dbReference type="EMBL" id="CP108253">
    <property type="protein sequence ID" value="WTU39263.1"/>
    <property type="molecule type" value="Genomic_DNA"/>
</dbReference>
<evidence type="ECO:0000256" key="5">
    <source>
        <dbReference type="RuleBase" id="RU003560"/>
    </source>
</evidence>
<comment type="cofactor">
    <cofactor evidence="1">
        <name>pyridoxal 5'-phosphate</name>
        <dbReference type="ChEBI" id="CHEBI:597326"/>
    </cofactor>
</comment>
<evidence type="ECO:0000256" key="3">
    <source>
        <dbReference type="ARBA" id="ARBA00022679"/>
    </source>
</evidence>
<dbReference type="InterPro" id="IPR050103">
    <property type="entry name" value="Class-III_PLP-dep_AT"/>
</dbReference>
<evidence type="ECO:0000256" key="2">
    <source>
        <dbReference type="ARBA" id="ARBA00022576"/>
    </source>
</evidence>
<dbReference type="GO" id="GO:0008483">
    <property type="term" value="F:transaminase activity"/>
    <property type="evidence" value="ECO:0007669"/>
    <property type="project" value="UniProtKB-KW"/>
</dbReference>
<dbReference type="InterPro" id="IPR015422">
    <property type="entry name" value="PyrdxlP-dep_Trfase_small"/>
</dbReference>
<dbReference type="InterPro" id="IPR015421">
    <property type="entry name" value="PyrdxlP-dep_Trfase_major"/>
</dbReference>
<dbReference type="InterPro" id="IPR005814">
    <property type="entry name" value="Aminotrans_3"/>
</dbReference>
<organism evidence="6">
    <name type="scientific">Streptomyces sp. NBC_00060</name>
    <dbReference type="NCBI Taxonomy" id="2975636"/>
    <lineage>
        <taxon>Bacteria</taxon>
        <taxon>Bacillati</taxon>
        <taxon>Actinomycetota</taxon>
        <taxon>Actinomycetes</taxon>
        <taxon>Kitasatosporales</taxon>
        <taxon>Streptomycetaceae</taxon>
        <taxon>Streptomyces</taxon>
    </lineage>
</organism>
<reference evidence="6" key="1">
    <citation type="submission" date="2022-10" db="EMBL/GenBank/DDBJ databases">
        <title>The complete genomes of actinobacterial strains from the NBC collection.</title>
        <authorList>
            <person name="Joergensen T.S."/>
            <person name="Alvarez Arevalo M."/>
            <person name="Sterndorff E.B."/>
            <person name="Faurdal D."/>
            <person name="Vuksanovic O."/>
            <person name="Mourched A.-S."/>
            <person name="Charusanti P."/>
            <person name="Shaw S."/>
            <person name="Blin K."/>
            <person name="Weber T."/>
        </authorList>
    </citation>
    <scope>NUCLEOTIDE SEQUENCE</scope>
    <source>
        <strain evidence="6">NBC_00060</strain>
    </source>
</reference>
<dbReference type="AlphaFoldDB" id="A0AAU2GXA9"/>
<dbReference type="SUPFAM" id="SSF53383">
    <property type="entry name" value="PLP-dependent transferases"/>
    <property type="match status" value="1"/>
</dbReference>
<keyword evidence="2 6" id="KW-0032">Aminotransferase</keyword>
<keyword evidence="4 5" id="KW-0663">Pyridoxal phosphate</keyword>
<gene>
    <name evidence="6" type="ORF">OHV25_06580</name>
</gene>
<sequence>MTVAAVVRQRTGREALRRLYRSRTGEGHALGELLGGQVEVASQGAWITTDAGGRFLDCGGLGISLTGARHPTVLRHVREQLEHRPVASGLFPEPQSALAADALLSVAPPGLERVHFTGSAVQALTLAARMARARGRTRAIFMTGSQHEACLDDLMPTGGSGVPYGDAAALRRMLAGLPGRACVFVEPVQGGAGVVLPPPGFLRGVAALCREYGALLALDETTTGLGRLGAWWGAGIEEVAPDLLLVGGALGGGVVPLAAVVATAGVSAAFDHAPYADPYPCSGAPLAMAAARGAVAALREDNLVGRARVLGEEILRVTGRIVRGHYAGAVREVRGRGLLLGIEFTGPDAAAGLLIELVRHGVITGRAPRAPHVLRLAPPAVLTRADLDHLYEALDRSCRAETGRRSTD</sequence>
<dbReference type="GO" id="GO:0030170">
    <property type="term" value="F:pyridoxal phosphate binding"/>
    <property type="evidence" value="ECO:0007669"/>
    <property type="project" value="InterPro"/>
</dbReference>
<dbReference type="PANTHER" id="PTHR11986:SF79">
    <property type="entry name" value="ACETYLORNITHINE AMINOTRANSFERASE, MITOCHONDRIAL"/>
    <property type="match status" value="1"/>
</dbReference>
<name>A0AAU2GXA9_9ACTN</name>
<accession>A0AAU2GXA9</accession>
<evidence type="ECO:0000313" key="6">
    <source>
        <dbReference type="EMBL" id="WTU39263.1"/>
    </source>
</evidence>
<dbReference type="PANTHER" id="PTHR11986">
    <property type="entry name" value="AMINOTRANSFERASE CLASS III"/>
    <property type="match status" value="1"/>
</dbReference>
<dbReference type="GO" id="GO:0042802">
    <property type="term" value="F:identical protein binding"/>
    <property type="evidence" value="ECO:0007669"/>
    <property type="project" value="TreeGrafter"/>
</dbReference>
<evidence type="ECO:0000256" key="4">
    <source>
        <dbReference type="ARBA" id="ARBA00022898"/>
    </source>
</evidence>
<dbReference type="PIRSF" id="PIRSF000521">
    <property type="entry name" value="Transaminase_4ab_Lys_Orn"/>
    <property type="match status" value="1"/>
</dbReference>
<comment type="similarity">
    <text evidence="5">Belongs to the class-III pyridoxal-phosphate-dependent aminotransferase family.</text>
</comment>
<proteinExistence type="inferred from homology"/>
<dbReference type="InterPro" id="IPR015424">
    <property type="entry name" value="PyrdxlP-dep_Trfase"/>
</dbReference>